<name>A0ABU3KJN8_9BURK</name>
<dbReference type="EMBL" id="JAVBIK010000001">
    <property type="protein sequence ID" value="MDT7517951.1"/>
    <property type="molecule type" value="Genomic_DNA"/>
</dbReference>
<sequence>MKAAVQLINQRGSAVPARQRAAMPVYKGVLHIREARVPALGRIVATAELYSSTEPVPQPLIPMLLDADVLFLKDSQMRIRGFEYVDGIQYGQTWDIRVL</sequence>
<dbReference type="Proteomes" id="UP001321700">
    <property type="component" value="Unassembled WGS sequence"/>
</dbReference>
<comment type="caution">
    <text evidence="1">The sequence shown here is derived from an EMBL/GenBank/DDBJ whole genome shotgun (WGS) entry which is preliminary data.</text>
</comment>
<gene>
    <name evidence="1" type="ORF">RAE19_04225</name>
</gene>
<organism evidence="1 2">
    <name type="scientific">Rhodoferax potami</name>
    <dbReference type="NCBI Taxonomy" id="3068338"/>
    <lineage>
        <taxon>Bacteria</taxon>
        <taxon>Pseudomonadati</taxon>
        <taxon>Pseudomonadota</taxon>
        <taxon>Betaproteobacteria</taxon>
        <taxon>Burkholderiales</taxon>
        <taxon>Comamonadaceae</taxon>
        <taxon>Rhodoferax</taxon>
    </lineage>
</organism>
<protein>
    <submittedName>
        <fullName evidence="1">Uncharacterized protein</fullName>
    </submittedName>
</protein>
<accession>A0ABU3KJN8</accession>
<proteinExistence type="predicted"/>
<reference evidence="1 2" key="1">
    <citation type="submission" date="2023-08" db="EMBL/GenBank/DDBJ databases">
        <title>Rhodoferax potami sp. nov. and Rhodoferax mekongensis sp. nov., isolated from the Mekong River in Thailand.</title>
        <authorList>
            <person name="Kitikhun S."/>
            <person name="Charoenyingcharoen P."/>
            <person name="Siriarchawattana P."/>
            <person name="Likhitrattanapisal S."/>
            <person name="Nilsakha T."/>
            <person name="Chanpet A."/>
            <person name="Rattanawaree P."/>
            <person name="Ingsriswang S."/>
        </authorList>
    </citation>
    <scope>NUCLEOTIDE SEQUENCE [LARGE SCALE GENOMIC DNA]</scope>
    <source>
        <strain evidence="1 2">TBRC 17660</strain>
    </source>
</reference>
<evidence type="ECO:0000313" key="1">
    <source>
        <dbReference type="EMBL" id="MDT7517951.1"/>
    </source>
</evidence>
<evidence type="ECO:0000313" key="2">
    <source>
        <dbReference type="Proteomes" id="UP001321700"/>
    </source>
</evidence>
<keyword evidence="2" id="KW-1185">Reference proteome</keyword>
<dbReference type="RefSeq" id="WP_313873740.1">
    <property type="nucleotide sequence ID" value="NZ_JAVBIK010000001.1"/>
</dbReference>